<dbReference type="InterPro" id="IPR029044">
    <property type="entry name" value="Nucleotide-diphossugar_trans"/>
</dbReference>
<evidence type="ECO:0000313" key="9">
    <source>
        <dbReference type="Proteomes" id="UP000559626"/>
    </source>
</evidence>
<dbReference type="GO" id="GO:0005886">
    <property type="term" value="C:plasma membrane"/>
    <property type="evidence" value="ECO:0007669"/>
    <property type="project" value="UniProtKB-SubCell"/>
</dbReference>
<reference evidence="8 9" key="1">
    <citation type="submission" date="2020-04" db="EMBL/GenBank/DDBJ databases">
        <title>Hymenobacter polaris sp. nov., isolated from Arctic soil.</title>
        <authorList>
            <person name="Dahal R.H."/>
        </authorList>
    </citation>
    <scope>NUCLEOTIDE SEQUENCE [LARGE SCALE GENOMIC DNA]</scope>
    <source>
        <strain evidence="8 9">RP-2-7</strain>
    </source>
</reference>
<dbReference type="SUPFAM" id="SSF53448">
    <property type="entry name" value="Nucleotide-diphospho-sugar transferases"/>
    <property type="match status" value="1"/>
</dbReference>
<dbReference type="Pfam" id="PF00535">
    <property type="entry name" value="Glycos_transf_2"/>
    <property type="match status" value="1"/>
</dbReference>
<dbReference type="Proteomes" id="UP000559626">
    <property type="component" value="Unassembled WGS sequence"/>
</dbReference>
<keyword evidence="9" id="KW-1185">Reference proteome</keyword>
<dbReference type="Gene3D" id="3.90.550.10">
    <property type="entry name" value="Spore Coat Polysaccharide Biosynthesis Protein SpsA, Chain A"/>
    <property type="match status" value="1"/>
</dbReference>
<organism evidence="8 9">
    <name type="scientific">Hymenobacter polaris</name>
    <dbReference type="NCBI Taxonomy" id="2682546"/>
    <lineage>
        <taxon>Bacteria</taxon>
        <taxon>Pseudomonadati</taxon>
        <taxon>Bacteroidota</taxon>
        <taxon>Cytophagia</taxon>
        <taxon>Cytophagales</taxon>
        <taxon>Hymenobacteraceae</taxon>
        <taxon>Hymenobacter</taxon>
    </lineage>
</organism>
<dbReference type="PANTHER" id="PTHR43646:SF2">
    <property type="entry name" value="GLYCOSYLTRANSFERASE 2-LIKE DOMAIN-CONTAINING PROTEIN"/>
    <property type="match status" value="1"/>
</dbReference>
<dbReference type="RefSeq" id="WP_169532130.1">
    <property type="nucleotide sequence ID" value="NZ_JABBGH010000002.1"/>
</dbReference>
<evidence type="ECO:0000259" key="7">
    <source>
        <dbReference type="Pfam" id="PF00535"/>
    </source>
</evidence>
<keyword evidence="3" id="KW-0328">Glycosyltransferase</keyword>
<name>A0A7Y0AFM8_9BACT</name>
<keyword evidence="2" id="KW-1003">Cell membrane</keyword>
<evidence type="ECO:0000313" key="8">
    <source>
        <dbReference type="EMBL" id="NML66490.1"/>
    </source>
</evidence>
<protein>
    <submittedName>
        <fullName evidence="8">Glycosyltransferase</fullName>
    </submittedName>
</protein>
<evidence type="ECO:0000256" key="3">
    <source>
        <dbReference type="ARBA" id="ARBA00022676"/>
    </source>
</evidence>
<comment type="subcellular location">
    <subcellularLocation>
        <location evidence="1">Cell membrane</location>
    </subcellularLocation>
</comment>
<evidence type="ECO:0000256" key="4">
    <source>
        <dbReference type="ARBA" id="ARBA00022679"/>
    </source>
</evidence>
<keyword evidence="6" id="KW-0812">Transmembrane</keyword>
<evidence type="ECO:0000256" key="5">
    <source>
        <dbReference type="ARBA" id="ARBA00023136"/>
    </source>
</evidence>
<gene>
    <name evidence="8" type="ORF">HHL22_14875</name>
</gene>
<keyword evidence="6" id="KW-1133">Transmembrane helix</keyword>
<feature type="transmembrane region" description="Helical" evidence="6">
    <location>
        <begin position="297"/>
        <end position="319"/>
    </location>
</feature>
<feature type="transmembrane region" description="Helical" evidence="6">
    <location>
        <begin position="325"/>
        <end position="345"/>
    </location>
</feature>
<proteinExistence type="predicted"/>
<feature type="transmembrane region" description="Helical" evidence="6">
    <location>
        <begin position="12"/>
        <end position="28"/>
    </location>
</feature>
<evidence type="ECO:0000256" key="6">
    <source>
        <dbReference type="SAM" id="Phobius"/>
    </source>
</evidence>
<evidence type="ECO:0000256" key="1">
    <source>
        <dbReference type="ARBA" id="ARBA00004236"/>
    </source>
</evidence>
<evidence type="ECO:0000256" key="2">
    <source>
        <dbReference type="ARBA" id="ARBA00022475"/>
    </source>
</evidence>
<accession>A0A7Y0AFM8</accession>
<dbReference type="AlphaFoldDB" id="A0A7Y0AFM8"/>
<dbReference type="PANTHER" id="PTHR43646">
    <property type="entry name" value="GLYCOSYLTRANSFERASE"/>
    <property type="match status" value="1"/>
</dbReference>
<dbReference type="InterPro" id="IPR001173">
    <property type="entry name" value="Glyco_trans_2-like"/>
</dbReference>
<keyword evidence="4 8" id="KW-0808">Transferase</keyword>
<dbReference type="GO" id="GO:0016757">
    <property type="term" value="F:glycosyltransferase activity"/>
    <property type="evidence" value="ECO:0007669"/>
    <property type="project" value="UniProtKB-KW"/>
</dbReference>
<keyword evidence="5 6" id="KW-0472">Membrane</keyword>
<sequence length="385" mass="43400">MPPLPPLSSLPPALLLLPLLLVQLWFWLRYFRPFVRRPAEAPAPLGPAAEPVSIILCAHNELDNLRELVPLLLRQEYAAGFELVLIDDRSRDDTYLFAQQLAQYYPGRFRLVTVTHTPAGFAPKKYALTLGIKAARYPQLLFTDADCRPLGPHWLAQMQQGFAQRGGADMVLGFSDFEEQPGLLNKLIRYETLVTANQYLSLAWAGHPYMGVGRNLAYTRATFHRTKGFASHIRRLSGDDDLLVQDAVALGARAAVVADPAAHTRSQPASTWRAWWRQKRRHLSAGTRYRPADRLRLGLFMGTNVLFYVFTPALLAVSLTPQNVVSLALLWLARTLLGWAVYVPLARRLNQHLPAAALPLLDFFYLVLYCAWGTSVLLKRPLQWK</sequence>
<dbReference type="EMBL" id="JABBGH010000002">
    <property type="protein sequence ID" value="NML66490.1"/>
    <property type="molecule type" value="Genomic_DNA"/>
</dbReference>
<comment type="caution">
    <text evidence="8">The sequence shown here is derived from an EMBL/GenBank/DDBJ whole genome shotgun (WGS) entry which is preliminary data.</text>
</comment>
<feature type="transmembrane region" description="Helical" evidence="6">
    <location>
        <begin position="357"/>
        <end position="378"/>
    </location>
</feature>
<feature type="domain" description="Glycosyltransferase 2-like" evidence="7">
    <location>
        <begin position="53"/>
        <end position="188"/>
    </location>
</feature>